<comment type="pathway">
    <text evidence="2 12">Amino-acid biosynthesis; L-lysine biosynthesis via DAP pathway; (S)-tetrahydrodipicolinate from L-aspartate: step 3/4.</text>
</comment>
<evidence type="ECO:0000256" key="12">
    <source>
        <dbReference type="HAMAP-Rule" id="MF_00418"/>
    </source>
</evidence>
<feature type="active site" description="Proton donor/acceptor" evidence="12 14">
    <location>
        <position position="143"/>
    </location>
</feature>
<comment type="subcellular location">
    <subcellularLocation>
        <location evidence="12">Cytoplasm</location>
    </subcellularLocation>
</comment>
<feature type="active site" description="Schiff-base intermediate with substrate" evidence="12 14">
    <location>
        <position position="171"/>
    </location>
</feature>
<dbReference type="NCBIfam" id="TIGR00674">
    <property type="entry name" value="dapA"/>
    <property type="match status" value="1"/>
</dbReference>
<keyword evidence="9 12" id="KW-0456">Lyase</keyword>
<dbReference type="PANTHER" id="PTHR12128:SF66">
    <property type="entry name" value="4-HYDROXY-2-OXOGLUTARATE ALDOLASE, MITOCHONDRIAL"/>
    <property type="match status" value="1"/>
</dbReference>
<dbReference type="HAMAP" id="MF_00418">
    <property type="entry name" value="DapA"/>
    <property type="match status" value="1"/>
</dbReference>
<dbReference type="Gene3D" id="3.20.20.70">
    <property type="entry name" value="Aldolase class I"/>
    <property type="match status" value="1"/>
</dbReference>
<keyword evidence="6 12" id="KW-0028">Amino-acid biosynthesis</keyword>
<evidence type="ECO:0000256" key="14">
    <source>
        <dbReference type="PIRSR" id="PIRSR001365-1"/>
    </source>
</evidence>
<dbReference type="PIRSF" id="PIRSF001365">
    <property type="entry name" value="DHDPS"/>
    <property type="match status" value="1"/>
</dbReference>
<feature type="site" description="Part of a proton relay during catalysis" evidence="12">
    <location>
        <position position="117"/>
    </location>
</feature>
<dbReference type="Proteomes" id="UP000584867">
    <property type="component" value="Unassembled WGS sequence"/>
</dbReference>
<evidence type="ECO:0000256" key="9">
    <source>
        <dbReference type="ARBA" id="ARBA00023239"/>
    </source>
</evidence>
<feature type="site" description="Part of a proton relay during catalysis" evidence="12">
    <location>
        <position position="53"/>
    </location>
</feature>
<dbReference type="SUPFAM" id="SSF51569">
    <property type="entry name" value="Aldolase"/>
    <property type="match status" value="1"/>
</dbReference>
<feature type="binding site" evidence="12 15">
    <location>
        <position position="213"/>
    </location>
    <ligand>
        <name>pyruvate</name>
        <dbReference type="ChEBI" id="CHEBI:15361"/>
    </ligand>
</feature>
<reference evidence="16 17" key="1">
    <citation type="submission" date="2020-08" db="EMBL/GenBank/DDBJ databases">
        <title>Genomic Encyclopedia of Type Strains, Phase IV (KMG-V): Genome sequencing to study the core and pangenomes of soil and plant-associated prokaryotes.</title>
        <authorList>
            <person name="Whitman W."/>
        </authorList>
    </citation>
    <scope>NUCLEOTIDE SEQUENCE [LARGE SCALE GENOMIC DNA]</scope>
    <source>
        <strain evidence="16 17">X5P3</strain>
    </source>
</reference>
<dbReference type="AlphaFoldDB" id="A0A7W8E813"/>
<comment type="subunit">
    <text evidence="12">Homotetramer; dimer of dimers.</text>
</comment>
<evidence type="ECO:0000313" key="16">
    <source>
        <dbReference type="EMBL" id="MBB5062029.1"/>
    </source>
</evidence>
<evidence type="ECO:0000256" key="10">
    <source>
        <dbReference type="ARBA" id="ARBA00023270"/>
    </source>
</evidence>
<keyword evidence="7 12" id="KW-0220">Diaminopimelate biosynthesis</keyword>
<comment type="caution">
    <text evidence="12">Was originally thought to be a dihydrodipicolinate synthase (DHDPS), catalyzing the condensation of (S)-aspartate-beta-semialdehyde [(S)-ASA] and pyruvate to dihydrodipicolinate (DHDP). However, it was shown in E.coli that the product of the enzymatic reaction is not dihydrodipicolinate but in fact (4S)-4-hydroxy-2,3,4,5-tetrahydro-(2S)-dipicolinic acid (HTPA), and that the consecutive dehydration reaction leading to DHDP is not spontaneous but catalyzed by DapB.</text>
</comment>
<dbReference type="UniPathway" id="UPA00034">
    <property type="reaction ID" value="UER00017"/>
</dbReference>
<dbReference type="InterPro" id="IPR002220">
    <property type="entry name" value="DapA-like"/>
</dbReference>
<dbReference type="InterPro" id="IPR005263">
    <property type="entry name" value="DapA"/>
</dbReference>
<sequence length="312" mass="33608">MCSKLPFGMNLQGCGTALVTPFRPDGSVDETALHAHVNWQIANGVSLLIPAGTTGEASTLTEQEWLRVIEVTVAAATGRVPVFAGSTHNSTHQAVVNAKKLASIHGLTGILTANPYYNRPGQEGQYQHFRAIAQAVDLPILLYNIPGRTGANLEPATVLRLAEIPNIIGIKESSGNMVQITELITQAPRAFKVFAGDDSLALPTLAVGGVGLISVASNAIPQQMSQMIGYALSDNWIAARRINRHYFHLMQAHFTEPSPAPIKAVLALLGRGNEQLRLPMIPVSARTRHTLEMILGELGLLRDSPHENLRVF</sequence>
<organism evidence="16 17">
    <name type="scientific">Granulicella mallensis</name>
    <dbReference type="NCBI Taxonomy" id="940614"/>
    <lineage>
        <taxon>Bacteria</taxon>
        <taxon>Pseudomonadati</taxon>
        <taxon>Acidobacteriota</taxon>
        <taxon>Terriglobia</taxon>
        <taxon>Terriglobales</taxon>
        <taxon>Acidobacteriaceae</taxon>
        <taxon>Granulicella</taxon>
    </lineage>
</organism>
<dbReference type="GO" id="GO:0019877">
    <property type="term" value="P:diaminopimelate biosynthetic process"/>
    <property type="evidence" value="ECO:0007669"/>
    <property type="project" value="UniProtKB-UniRule"/>
</dbReference>
<dbReference type="Pfam" id="PF00701">
    <property type="entry name" value="DHDPS"/>
    <property type="match status" value="1"/>
</dbReference>
<keyword evidence="10 12" id="KW-0704">Schiff base</keyword>
<evidence type="ECO:0000313" key="17">
    <source>
        <dbReference type="Proteomes" id="UP000584867"/>
    </source>
</evidence>
<dbReference type="EC" id="4.3.3.7" evidence="4 12"/>
<feature type="binding site" evidence="12 15">
    <location>
        <position position="54"/>
    </location>
    <ligand>
        <name>pyruvate</name>
        <dbReference type="ChEBI" id="CHEBI:15361"/>
    </ligand>
</feature>
<proteinExistence type="inferred from homology"/>
<dbReference type="GO" id="GO:0008840">
    <property type="term" value="F:4-hydroxy-tetrahydrodipicolinate synthase activity"/>
    <property type="evidence" value="ECO:0007669"/>
    <property type="project" value="UniProtKB-UniRule"/>
</dbReference>
<dbReference type="PROSITE" id="PS00666">
    <property type="entry name" value="DHDPS_2"/>
    <property type="match status" value="1"/>
</dbReference>
<evidence type="ECO:0000256" key="6">
    <source>
        <dbReference type="ARBA" id="ARBA00022605"/>
    </source>
</evidence>
<evidence type="ECO:0000256" key="1">
    <source>
        <dbReference type="ARBA" id="ARBA00003294"/>
    </source>
</evidence>
<dbReference type="InterPro" id="IPR020625">
    <property type="entry name" value="Schiff_base-form_aldolases_AS"/>
</dbReference>
<dbReference type="EMBL" id="JACHIO010000001">
    <property type="protein sequence ID" value="MBB5062029.1"/>
    <property type="molecule type" value="Genomic_DNA"/>
</dbReference>
<protein>
    <recommendedName>
        <fullName evidence="4 12">4-hydroxy-tetrahydrodipicolinate synthase</fullName>
        <shortName evidence="12">HTPA synthase</shortName>
        <ecNumber evidence="4 12">4.3.3.7</ecNumber>
    </recommendedName>
</protein>
<evidence type="ECO:0000256" key="15">
    <source>
        <dbReference type="PIRSR" id="PIRSR001365-2"/>
    </source>
</evidence>
<evidence type="ECO:0000256" key="5">
    <source>
        <dbReference type="ARBA" id="ARBA00022490"/>
    </source>
</evidence>
<keyword evidence="8 12" id="KW-0457">Lysine biosynthesis</keyword>
<name>A0A7W8E813_9BACT</name>
<accession>A0A7W8E813</accession>
<dbReference type="InterPro" id="IPR013785">
    <property type="entry name" value="Aldolase_TIM"/>
</dbReference>
<dbReference type="GO" id="GO:0009089">
    <property type="term" value="P:lysine biosynthetic process via diaminopimelate"/>
    <property type="evidence" value="ECO:0007669"/>
    <property type="project" value="UniProtKB-UniRule"/>
</dbReference>
<comment type="catalytic activity">
    <reaction evidence="11 12">
        <text>L-aspartate 4-semialdehyde + pyruvate = (2S,4S)-4-hydroxy-2,3,4,5-tetrahydrodipicolinate + H2O + H(+)</text>
        <dbReference type="Rhea" id="RHEA:34171"/>
        <dbReference type="ChEBI" id="CHEBI:15361"/>
        <dbReference type="ChEBI" id="CHEBI:15377"/>
        <dbReference type="ChEBI" id="CHEBI:15378"/>
        <dbReference type="ChEBI" id="CHEBI:67139"/>
        <dbReference type="ChEBI" id="CHEBI:537519"/>
        <dbReference type="EC" id="4.3.3.7"/>
    </reaction>
</comment>
<dbReference type="PANTHER" id="PTHR12128">
    <property type="entry name" value="DIHYDRODIPICOLINATE SYNTHASE"/>
    <property type="match status" value="1"/>
</dbReference>
<dbReference type="CDD" id="cd00950">
    <property type="entry name" value="DHDPS"/>
    <property type="match status" value="1"/>
</dbReference>
<evidence type="ECO:0000256" key="11">
    <source>
        <dbReference type="ARBA" id="ARBA00047836"/>
    </source>
</evidence>
<evidence type="ECO:0000256" key="4">
    <source>
        <dbReference type="ARBA" id="ARBA00012086"/>
    </source>
</evidence>
<keyword evidence="5 12" id="KW-0963">Cytoplasm</keyword>
<comment type="caution">
    <text evidence="16">The sequence shown here is derived from an EMBL/GenBank/DDBJ whole genome shotgun (WGS) entry which is preliminary data.</text>
</comment>
<dbReference type="SMART" id="SM01130">
    <property type="entry name" value="DHDPS"/>
    <property type="match status" value="1"/>
</dbReference>
<evidence type="ECO:0000256" key="8">
    <source>
        <dbReference type="ARBA" id="ARBA00023154"/>
    </source>
</evidence>
<comment type="similarity">
    <text evidence="3 12 13">Belongs to the DapA family.</text>
</comment>
<dbReference type="RefSeq" id="WP_260330763.1">
    <property type="nucleotide sequence ID" value="NZ_JACHIO010000001.1"/>
</dbReference>
<evidence type="ECO:0000256" key="7">
    <source>
        <dbReference type="ARBA" id="ARBA00022915"/>
    </source>
</evidence>
<evidence type="ECO:0000256" key="13">
    <source>
        <dbReference type="PIRNR" id="PIRNR001365"/>
    </source>
</evidence>
<comment type="function">
    <text evidence="1 12">Catalyzes the condensation of (S)-aspartate-beta-semialdehyde [(S)-ASA] and pyruvate to 4-hydroxy-tetrahydrodipicolinate (HTPA).</text>
</comment>
<gene>
    <name evidence="12" type="primary">dapA</name>
    <name evidence="16" type="ORF">HDF15_000354</name>
</gene>
<evidence type="ECO:0000256" key="3">
    <source>
        <dbReference type="ARBA" id="ARBA00007592"/>
    </source>
</evidence>
<dbReference type="PRINTS" id="PR00146">
    <property type="entry name" value="DHPICSNTHASE"/>
</dbReference>
<dbReference type="GO" id="GO:0005829">
    <property type="term" value="C:cytosol"/>
    <property type="evidence" value="ECO:0007669"/>
    <property type="project" value="TreeGrafter"/>
</dbReference>
<evidence type="ECO:0000256" key="2">
    <source>
        <dbReference type="ARBA" id="ARBA00005120"/>
    </source>
</evidence>